<dbReference type="SMART" id="SM00179">
    <property type="entry name" value="EGF_CA"/>
    <property type="match status" value="3"/>
</dbReference>
<dbReference type="OrthoDB" id="5983152at2759"/>
<dbReference type="PROSITE" id="PS01187">
    <property type="entry name" value="EGF_CA"/>
    <property type="match status" value="2"/>
</dbReference>
<dbReference type="RefSeq" id="XP_035672064.1">
    <property type="nucleotide sequence ID" value="XM_035816171.1"/>
</dbReference>
<dbReference type="InterPro" id="IPR001881">
    <property type="entry name" value="EGF-like_Ca-bd_dom"/>
</dbReference>
<dbReference type="OMA" id="CEVESFY"/>
<reference evidence="10" key="2">
    <citation type="submission" date="2025-08" db="UniProtKB">
        <authorList>
            <consortium name="RefSeq"/>
        </authorList>
    </citation>
    <scope>IDENTIFICATION</scope>
    <source>
        <strain evidence="10">S238N-H82</strain>
        <tissue evidence="10">Testes</tissue>
    </source>
</reference>
<dbReference type="SUPFAM" id="SSF57184">
    <property type="entry name" value="Growth factor receptor domain"/>
    <property type="match status" value="1"/>
</dbReference>
<evidence type="ECO:0000256" key="3">
    <source>
        <dbReference type="ARBA" id="ARBA00022737"/>
    </source>
</evidence>
<dbReference type="PROSITE" id="PS50026">
    <property type="entry name" value="EGF_3"/>
    <property type="match status" value="3"/>
</dbReference>
<dbReference type="GeneID" id="118413032"/>
<gene>
    <name evidence="10" type="primary">LOC118413032</name>
</gene>
<evidence type="ECO:0000256" key="5">
    <source>
        <dbReference type="ARBA" id="ARBA00023180"/>
    </source>
</evidence>
<dbReference type="InterPro" id="IPR016187">
    <property type="entry name" value="CTDL_fold"/>
</dbReference>
<feature type="domain" description="C-type lectin" evidence="8">
    <location>
        <begin position="135"/>
        <end position="215"/>
    </location>
</feature>
<keyword evidence="2" id="KW-0732">Signal</keyword>
<dbReference type="InterPro" id="IPR051586">
    <property type="entry name" value="PKC-binding_NELL"/>
</dbReference>
<proteinExistence type="predicted"/>
<reference evidence="9" key="1">
    <citation type="journal article" date="2020" name="Nat. Ecol. Evol.">
        <title>Deeply conserved synteny resolves early events in vertebrate evolution.</title>
        <authorList>
            <person name="Simakov O."/>
            <person name="Marletaz F."/>
            <person name="Yue J.X."/>
            <person name="O'Connell B."/>
            <person name="Jenkins J."/>
            <person name="Brandt A."/>
            <person name="Calef R."/>
            <person name="Tung C.H."/>
            <person name="Huang T.K."/>
            <person name="Schmutz J."/>
            <person name="Satoh N."/>
            <person name="Yu J.K."/>
            <person name="Putnam N.H."/>
            <person name="Green R.E."/>
            <person name="Rokhsar D.S."/>
        </authorList>
    </citation>
    <scope>NUCLEOTIDE SEQUENCE [LARGE SCALE GENOMIC DNA]</scope>
    <source>
        <strain evidence="9">S238N-H82</strain>
    </source>
</reference>
<keyword evidence="1 6" id="KW-0245">EGF-like domain</keyword>
<dbReference type="SMART" id="SM00181">
    <property type="entry name" value="EGF"/>
    <property type="match status" value="3"/>
</dbReference>
<accession>A0A9J7MMD5</accession>
<evidence type="ECO:0000256" key="6">
    <source>
        <dbReference type="PROSITE-ProRule" id="PRU00076"/>
    </source>
</evidence>
<evidence type="ECO:0000256" key="1">
    <source>
        <dbReference type="ARBA" id="ARBA00022536"/>
    </source>
</evidence>
<evidence type="ECO:0000313" key="10">
    <source>
        <dbReference type="RefSeq" id="XP_035672064.1"/>
    </source>
</evidence>
<dbReference type="FunFam" id="2.10.25.10:FF:000653">
    <property type="entry name" value="Putative Fibrillin-1"/>
    <property type="match status" value="1"/>
</dbReference>
<dbReference type="InterPro" id="IPR000742">
    <property type="entry name" value="EGF"/>
</dbReference>
<evidence type="ECO:0000259" key="8">
    <source>
        <dbReference type="PROSITE" id="PS50041"/>
    </source>
</evidence>
<keyword evidence="9" id="KW-1185">Reference proteome</keyword>
<dbReference type="CDD" id="cd00054">
    <property type="entry name" value="EGF_CA"/>
    <property type="match status" value="2"/>
</dbReference>
<dbReference type="KEGG" id="bfo:118413032"/>
<keyword evidence="3" id="KW-0677">Repeat</keyword>
<dbReference type="Proteomes" id="UP000001554">
    <property type="component" value="Chromosome 4"/>
</dbReference>
<dbReference type="Gene3D" id="2.10.25.10">
    <property type="entry name" value="Laminin"/>
    <property type="match status" value="3"/>
</dbReference>
<dbReference type="PANTHER" id="PTHR24042:SF5">
    <property type="entry name" value="EGF-LIKE CALCIUM-BINDING DOMAIN-CONTAINING PROTEIN"/>
    <property type="match status" value="1"/>
</dbReference>
<protein>
    <submittedName>
        <fullName evidence="10">Uromodulin-like</fullName>
    </submittedName>
</protein>
<dbReference type="InterPro" id="IPR001304">
    <property type="entry name" value="C-type_lectin-like"/>
</dbReference>
<dbReference type="SUPFAM" id="SSF56436">
    <property type="entry name" value="C-type lectin-like"/>
    <property type="match status" value="1"/>
</dbReference>
<evidence type="ECO:0000259" key="7">
    <source>
        <dbReference type="PROSITE" id="PS50026"/>
    </source>
</evidence>
<dbReference type="GO" id="GO:0005509">
    <property type="term" value="F:calcium ion binding"/>
    <property type="evidence" value="ECO:0007669"/>
    <property type="project" value="InterPro"/>
</dbReference>
<organism evidence="9 10">
    <name type="scientific">Branchiostoma floridae</name>
    <name type="common">Florida lancelet</name>
    <name type="synonym">Amphioxus</name>
    <dbReference type="NCBI Taxonomy" id="7739"/>
    <lineage>
        <taxon>Eukaryota</taxon>
        <taxon>Metazoa</taxon>
        <taxon>Chordata</taxon>
        <taxon>Cephalochordata</taxon>
        <taxon>Leptocardii</taxon>
        <taxon>Amphioxiformes</taxon>
        <taxon>Branchiostomatidae</taxon>
        <taxon>Branchiostoma</taxon>
    </lineage>
</organism>
<dbReference type="InterPro" id="IPR018097">
    <property type="entry name" value="EGF_Ca-bd_CS"/>
</dbReference>
<evidence type="ECO:0000256" key="4">
    <source>
        <dbReference type="ARBA" id="ARBA00023157"/>
    </source>
</evidence>
<dbReference type="AlphaFoldDB" id="A0A9J7MMD5"/>
<dbReference type="InterPro" id="IPR049883">
    <property type="entry name" value="NOTCH1_EGF-like"/>
</dbReference>
<dbReference type="InterPro" id="IPR009030">
    <property type="entry name" value="Growth_fac_rcpt_cys_sf"/>
</dbReference>
<dbReference type="PANTHER" id="PTHR24042">
    <property type="entry name" value="NEL HOMOLOG"/>
    <property type="match status" value="1"/>
</dbReference>
<comment type="caution">
    <text evidence="6">Lacks conserved residue(s) required for the propagation of feature annotation.</text>
</comment>
<keyword evidence="4" id="KW-1015">Disulfide bond</keyword>
<dbReference type="InterPro" id="IPR000152">
    <property type="entry name" value="EGF-type_Asp/Asn_hydroxyl_site"/>
</dbReference>
<dbReference type="PROSITE" id="PS50041">
    <property type="entry name" value="C_TYPE_LECTIN_2"/>
    <property type="match status" value="1"/>
</dbReference>
<dbReference type="PROSITE" id="PS01186">
    <property type="entry name" value="EGF_2"/>
    <property type="match status" value="2"/>
</dbReference>
<dbReference type="Pfam" id="PF07645">
    <property type="entry name" value="EGF_CA"/>
    <property type="match status" value="2"/>
</dbReference>
<feature type="domain" description="EGF-like" evidence="7">
    <location>
        <begin position="3"/>
        <end position="43"/>
    </location>
</feature>
<dbReference type="InterPro" id="IPR024731">
    <property type="entry name" value="NELL2-like_EGF"/>
</dbReference>
<dbReference type="Gene3D" id="3.10.100.10">
    <property type="entry name" value="Mannose-Binding Protein A, subunit A"/>
    <property type="match status" value="1"/>
</dbReference>
<evidence type="ECO:0000256" key="2">
    <source>
        <dbReference type="ARBA" id="ARBA00022729"/>
    </source>
</evidence>
<feature type="domain" description="EGF-like" evidence="7">
    <location>
        <begin position="85"/>
        <end position="125"/>
    </location>
</feature>
<sequence>MCNVNECVEGTHNCHSSATCQNTQGSFSCGCVDGFQGNGVDCTDIDECSAGTHNCDVNAACTNSVGSFSCSCDAGFRGDGTTCADIDECAEGSHDCHADATCLNTPGSFSCSCNYGTEGNGTVCIDICSDTWTYYEESCYLSSREVADIYSRDDFSHTTWTSARTTCQALRGDLAVTPDSAEQDWVRRHMMGTFHWIGLGADAVTWVDGTAITDT</sequence>
<dbReference type="Pfam" id="PF00059">
    <property type="entry name" value="Lectin_C"/>
    <property type="match status" value="1"/>
</dbReference>
<dbReference type="PROSITE" id="PS00010">
    <property type="entry name" value="ASX_HYDROXYL"/>
    <property type="match status" value="3"/>
</dbReference>
<dbReference type="Pfam" id="PF12947">
    <property type="entry name" value="EGF_3"/>
    <property type="match status" value="1"/>
</dbReference>
<keyword evidence="5" id="KW-0325">Glycoprotein</keyword>
<evidence type="ECO:0000313" key="9">
    <source>
        <dbReference type="Proteomes" id="UP000001554"/>
    </source>
</evidence>
<dbReference type="FunFam" id="2.10.25.10:FF:000038">
    <property type="entry name" value="Fibrillin 2"/>
    <property type="match status" value="2"/>
</dbReference>
<name>A0A9J7MMD5_BRAFL</name>
<dbReference type="InterPro" id="IPR016186">
    <property type="entry name" value="C-type_lectin-like/link_sf"/>
</dbReference>
<feature type="domain" description="EGF-like" evidence="7">
    <location>
        <begin position="44"/>
        <end position="84"/>
    </location>
</feature>